<dbReference type="PIRSF" id="PIRSF000112">
    <property type="entry name" value="Glycerol_dehydrogenase"/>
    <property type="match status" value="1"/>
</dbReference>
<dbReference type="NCBIfam" id="NF006941">
    <property type="entry name" value="PRK09423.1"/>
    <property type="match status" value="1"/>
</dbReference>
<keyword evidence="3" id="KW-0560">Oxidoreductase</keyword>
<evidence type="ECO:0000313" key="7">
    <source>
        <dbReference type="Proteomes" id="UP000515908"/>
    </source>
</evidence>
<sequence>MDPFVHETLSAKVDASLKGSVDACIEVFSKECCDEEIERLKKHNDVDLVAGIGGGKTMDTSKAVAHALKCPVAIIPTLASTDAPCTALSVIYTKTGEFSRYLELPQNPNLVLVDSEIIAHAPVRFLVSGMGDALATWFEGHSCFSTQSVNLNGQYMGNYTAYGVARLCYETIMTYGEVAKKACETQTTCPALERVIEANTLMSGLGAESCGLGAAHAIHNGLTALEETHSFTHGEKVAFGTQVGLFLTDGNPADIEKVYAFCENVGLPTTLADIGVTRATDDMLMKVALASTAEGETIHHESGVVLPKDVVSAIKAADAYGRSRKVK</sequence>
<dbReference type="CDD" id="cd08170">
    <property type="entry name" value="GlyDH"/>
    <property type="match status" value="1"/>
</dbReference>
<accession>A0A7G2CTD7</accession>
<evidence type="ECO:0000313" key="6">
    <source>
        <dbReference type="EMBL" id="CAD2222517.1"/>
    </source>
</evidence>
<evidence type="ECO:0000256" key="2">
    <source>
        <dbReference type="ARBA" id="ARBA00022723"/>
    </source>
</evidence>
<feature type="domain" description="Alcohol dehydrogenase iron-type/glycerol dehydrogenase GldA" evidence="5">
    <location>
        <begin position="8"/>
        <end position="114"/>
    </location>
</feature>
<dbReference type="Proteomes" id="UP000515908">
    <property type="component" value="Chromosome 26"/>
</dbReference>
<dbReference type="InterPro" id="IPR016205">
    <property type="entry name" value="Glycerol_DH"/>
</dbReference>
<proteinExistence type="inferred from homology"/>
<keyword evidence="7" id="KW-1185">Reference proteome</keyword>
<dbReference type="Gene3D" id="3.40.50.1970">
    <property type="match status" value="1"/>
</dbReference>
<dbReference type="Gene3D" id="1.20.1090.10">
    <property type="entry name" value="Dehydroquinate synthase-like - alpha domain"/>
    <property type="match status" value="1"/>
</dbReference>
<dbReference type="InterPro" id="IPR001670">
    <property type="entry name" value="ADH_Fe/GldA"/>
</dbReference>
<dbReference type="AlphaFoldDB" id="A0A7G2CTD7"/>
<protein>
    <submittedName>
        <fullName evidence="6">Iron-containing alcohol dehydrogenase, putative</fullName>
    </submittedName>
</protein>
<dbReference type="InterPro" id="IPR018211">
    <property type="entry name" value="ADH_Fe_CS"/>
</dbReference>
<name>A0A7G2CTD7_9TRYP</name>
<reference evidence="6 7" key="1">
    <citation type="submission" date="2020-08" db="EMBL/GenBank/DDBJ databases">
        <authorList>
            <person name="Newling K."/>
            <person name="Davey J."/>
            <person name="Forrester S."/>
        </authorList>
    </citation>
    <scope>NUCLEOTIDE SEQUENCE [LARGE SCALE GENOMIC DNA]</scope>
    <source>
        <strain evidence="7">Crithidia deanei Carvalho (ATCC PRA-265)</strain>
    </source>
</reference>
<dbReference type="PANTHER" id="PTHR43616:SF5">
    <property type="entry name" value="GLYCEROL DEHYDROGENASE 1"/>
    <property type="match status" value="1"/>
</dbReference>
<dbReference type="SUPFAM" id="SSF56796">
    <property type="entry name" value="Dehydroquinate synthase-like"/>
    <property type="match status" value="1"/>
</dbReference>
<keyword evidence="4" id="KW-0520">NAD</keyword>
<dbReference type="VEuPathDB" id="TriTrypDB:ADEAN_001006100"/>
<dbReference type="GO" id="GO:0016614">
    <property type="term" value="F:oxidoreductase activity, acting on CH-OH group of donors"/>
    <property type="evidence" value="ECO:0007669"/>
    <property type="project" value="InterPro"/>
</dbReference>
<keyword evidence="2" id="KW-0479">Metal-binding</keyword>
<evidence type="ECO:0000259" key="5">
    <source>
        <dbReference type="Pfam" id="PF00465"/>
    </source>
</evidence>
<dbReference type="OrthoDB" id="339764at2759"/>
<comment type="similarity">
    <text evidence="1">Belongs to the iron-containing alcohol dehydrogenase family.</text>
</comment>
<dbReference type="Pfam" id="PF00465">
    <property type="entry name" value="Fe-ADH"/>
    <property type="match status" value="1"/>
</dbReference>
<organism evidence="6 7">
    <name type="scientific">Angomonas deanei</name>
    <dbReference type="NCBI Taxonomy" id="59799"/>
    <lineage>
        <taxon>Eukaryota</taxon>
        <taxon>Discoba</taxon>
        <taxon>Euglenozoa</taxon>
        <taxon>Kinetoplastea</taxon>
        <taxon>Metakinetoplastina</taxon>
        <taxon>Trypanosomatida</taxon>
        <taxon>Trypanosomatidae</taxon>
        <taxon>Strigomonadinae</taxon>
        <taxon>Angomonas</taxon>
    </lineage>
</organism>
<dbReference type="EMBL" id="LR877170">
    <property type="protein sequence ID" value="CAD2222517.1"/>
    <property type="molecule type" value="Genomic_DNA"/>
</dbReference>
<dbReference type="PANTHER" id="PTHR43616">
    <property type="entry name" value="GLYCEROL DEHYDROGENASE"/>
    <property type="match status" value="1"/>
</dbReference>
<dbReference type="GO" id="GO:0046872">
    <property type="term" value="F:metal ion binding"/>
    <property type="evidence" value="ECO:0007669"/>
    <property type="project" value="UniProtKB-KW"/>
</dbReference>
<dbReference type="GO" id="GO:0005829">
    <property type="term" value="C:cytosol"/>
    <property type="evidence" value="ECO:0007669"/>
    <property type="project" value="TreeGrafter"/>
</dbReference>
<evidence type="ECO:0000256" key="3">
    <source>
        <dbReference type="ARBA" id="ARBA00023002"/>
    </source>
</evidence>
<dbReference type="PROSITE" id="PS00913">
    <property type="entry name" value="ADH_IRON_1"/>
    <property type="match status" value="1"/>
</dbReference>
<gene>
    <name evidence="6" type="ORF">ADEAN_001006100</name>
</gene>
<evidence type="ECO:0000256" key="4">
    <source>
        <dbReference type="ARBA" id="ARBA00023027"/>
    </source>
</evidence>
<evidence type="ECO:0000256" key="1">
    <source>
        <dbReference type="ARBA" id="ARBA00007358"/>
    </source>
</evidence>